<evidence type="ECO:0000259" key="5">
    <source>
        <dbReference type="PROSITE" id="PS50837"/>
    </source>
</evidence>
<dbReference type="Gene3D" id="1.25.40.20">
    <property type="entry name" value="Ankyrin repeat-containing domain"/>
    <property type="match status" value="1"/>
</dbReference>
<dbReference type="InParanoid" id="Q2H647"/>
<dbReference type="RefSeq" id="XP_001221963.1">
    <property type="nucleotide sequence ID" value="XM_001221962.1"/>
</dbReference>
<dbReference type="GO" id="GO:0006310">
    <property type="term" value="P:DNA recombination"/>
    <property type="evidence" value="ECO:0007669"/>
    <property type="project" value="UniProtKB-KW"/>
</dbReference>
<dbReference type="GO" id="GO:0000723">
    <property type="term" value="P:telomere maintenance"/>
    <property type="evidence" value="ECO:0007669"/>
    <property type="project" value="InterPro"/>
</dbReference>
<dbReference type="Gene3D" id="3.40.50.300">
    <property type="entry name" value="P-loop containing nucleotide triphosphate hydrolases"/>
    <property type="match status" value="2"/>
</dbReference>
<feature type="domain" description="NACHT" evidence="5">
    <location>
        <begin position="335"/>
        <end position="478"/>
    </location>
</feature>
<keyword evidence="2" id="KW-0040">ANK repeat</keyword>
<dbReference type="InterPro" id="IPR027417">
    <property type="entry name" value="P-loop_NTPase"/>
</dbReference>
<evidence type="ECO:0000256" key="4">
    <source>
        <dbReference type="SAM" id="MobiDB-lite"/>
    </source>
</evidence>
<dbReference type="SMART" id="SM00248">
    <property type="entry name" value="ANK"/>
    <property type="match status" value="3"/>
</dbReference>
<dbReference type="PROSITE" id="PS50297">
    <property type="entry name" value="ANK_REP_REGION"/>
    <property type="match status" value="1"/>
</dbReference>
<dbReference type="VEuPathDB" id="FungiDB:CHGG_05868"/>
<dbReference type="Pfam" id="PF05970">
    <property type="entry name" value="PIF1"/>
    <property type="match status" value="1"/>
</dbReference>
<dbReference type="PANTHER" id="PTHR10039:SF14">
    <property type="entry name" value="NACHT DOMAIN-CONTAINING PROTEIN"/>
    <property type="match status" value="1"/>
</dbReference>
<keyword evidence="7" id="KW-1185">Reference proteome</keyword>
<name>Q2H647_CHAGB</name>
<accession>Q2H647</accession>
<dbReference type="SUPFAM" id="SSF48403">
    <property type="entry name" value="Ankyrin repeat"/>
    <property type="match status" value="1"/>
</dbReference>
<keyword evidence="3" id="KW-0347">Helicase</keyword>
<dbReference type="InterPro" id="IPR056884">
    <property type="entry name" value="NPHP3-like_N"/>
</dbReference>
<dbReference type="GeneID" id="4391023"/>
<feature type="repeat" description="ANK" evidence="2">
    <location>
        <begin position="696"/>
        <end position="725"/>
    </location>
</feature>
<dbReference type="PANTHER" id="PTHR10039">
    <property type="entry name" value="AMELOGENIN"/>
    <property type="match status" value="1"/>
</dbReference>
<gene>
    <name evidence="6" type="ORF">CHGG_05868</name>
</gene>
<evidence type="ECO:0000313" key="6">
    <source>
        <dbReference type="EMBL" id="EAQ89249.1"/>
    </source>
</evidence>
<feature type="compositionally biased region" description="Polar residues" evidence="4">
    <location>
        <begin position="810"/>
        <end position="819"/>
    </location>
</feature>
<keyword evidence="3" id="KW-0233">DNA recombination</keyword>
<dbReference type="SUPFAM" id="SSF52540">
    <property type="entry name" value="P-loop containing nucleoside triphosphate hydrolases"/>
    <property type="match status" value="1"/>
</dbReference>
<keyword evidence="3" id="KW-0227">DNA damage</keyword>
<keyword evidence="3" id="KW-0067">ATP-binding</keyword>
<keyword evidence="3" id="KW-0378">Hydrolase</keyword>
<dbReference type="PROSITE" id="PS50088">
    <property type="entry name" value="ANK_REPEAT"/>
    <property type="match status" value="1"/>
</dbReference>
<dbReference type="InterPro" id="IPR007111">
    <property type="entry name" value="NACHT_NTPase"/>
</dbReference>
<dbReference type="eggNOG" id="KOG0987">
    <property type="taxonomic scope" value="Eukaryota"/>
</dbReference>
<feature type="region of interest" description="Disordered" evidence="4">
    <location>
        <begin position="182"/>
        <end position="202"/>
    </location>
</feature>
<dbReference type="Proteomes" id="UP000001056">
    <property type="component" value="Unassembled WGS sequence"/>
</dbReference>
<dbReference type="Pfam" id="PF24883">
    <property type="entry name" value="NPHP3_N"/>
    <property type="match status" value="1"/>
</dbReference>
<dbReference type="Pfam" id="PF12796">
    <property type="entry name" value="Ank_2"/>
    <property type="match status" value="1"/>
</dbReference>
<evidence type="ECO:0000313" key="7">
    <source>
        <dbReference type="Proteomes" id="UP000001056"/>
    </source>
</evidence>
<dbReference type="Gene3D" id="3.40.50.1580">
    <property type="entry name" value="Nucleoside phosphorylase domain"/>
    <property type="match status" value="1"/>
</dbReference>
<comment type="cofactor">
    <cofactor evidence="3">
        <name>Mg(2+)</name>
        <dbReference type="ChEBI" id="CHEBI:18420"/>
    </cofactor>
</comment>
<dbReference type="InterPro" id="IPR036770">
    <property type="entry name" value="Ankyrin_rpt-contain_sf"/>
</dbReference>
<dbReference type="GO" id="GO:0043139">
    <property type="term" value="F:5'-3' DNA helicase activity"/>
    <property type="evidence" value="ECO:0007669"/>
    <property type="project" value="UniProtKB-EC"/>
</dbReference>
<dbReference type="GO" id="GO:0009116">
    <property type="term" value="P:nucleoside metabolic process"/>
    <property type="evidence" value="ECO:0007669"/>
    <property type="project" value="InterPro"/>
</dbReference>
<proteinExistence type="inferred from homology"/>
<evidence type="ECO:0000256" key="2">
    <source>
        <dbReference type="PROSITE-ProRule" id="PRU00023"/>
    </source>
</evidence>
<dbReference type="OrthoDB" id="4583255at2759"/>
<dbReference type="InterPro" id="IPR010285">
    <property type="entry name" value="DNA_helicase_pif1-like_DEAD"/>
</dbReference>
<organism evidence="6 7">
    <name type="scientific">Chaetomium globosum (strain ATCC 6205 / CBS 148.51 / DSM 1962 / NBRC 6347 / NRRL 1970)</name>
    <name type="common">Soil fungus</name>
    <dbReference type="NCBI Taxonomy" id="306901"/>
    <lineage>
        <taxon>Eukaryota</taxon>
        <taxon>Fungi</taxon>
        <taxon>Dikarya</taxon>
        <taxon>Ascomycota</taxon>
        <taxon>Pezizomycotina</taxon>
        <taxon>Sordariomycetes</taxon>
        <taxon>Sordariomycetidae</taxon>
        <taxon>Sordariales</taxon>
        <taxon>Chaetomiaceae</taxon>
        <taxon>Chaetomium</taxon>
    </lineage>
</organism>
<keyword evidence="3" id="KW-0234">DNA repair</keyword>
<dbReference type="GO" id="GO:0006281">
    <property type="term" value="P:DNA repair"/>
    <property type="evidence" value="ECO:0007669"/>
    <property type="project" value="UniProtKB-KW"/>
</dbReference>
<comment type="catalytic activity">
    <reaction evidence="3">
        <text>ATP + H2O = ADP + phosphate + H(+)</text>
        <dbReference type="Rhea" id="RHEA:13065"/>
        <dbReference type="ChEBI" id="CHEBI:15377"/>
        <dbReference type="ChEBI" id="CHEBI:15378"/>
        <dbReference type="ChEBI" id="CHEBI:30616"/>
        <dbReference type="ChEBI" id="CHEBI:43474"/>
        <dbReference type="ChEBI" id="CHEBI:456216"/>
        <dbReference type="EC" id="5.6.2.3"/>
    </reaction>
</comment>
<comment type="similarity">
    <text evidence="3">Belongs to the helicase family.</text>
</comment>
<dbReference type="SUPFAM" id="SSF53167">
    <property type="entry name" value="Purine and uridine phosphorylases"/>
    <property type="match status" value="1"/>
</dbReference>
<sequence length="1190" mass="131200">MLSTVPTTMGSLGSLLFPSSGPLQKRCSTRNMRLQLASLDTKPMQTFIHGVGWVSTTSSSPLLPPESMELPRLRPRPRDLLASLPSIRVGLLVGIGGGIARPDEDYDIRLGDVVVSQPDGTTGGVCQYDLIKAKSGDRRERKGFLRPPPTVLLNALASIQADHESTDSKVPNFLQQMLKKNPKMNRRSKQSPGYIHQGTDNDRLFQPSCDHVPGPDCRGCNTADEVKRDARDTTDPEIHYGTIASGNSLVKDAATRDWIVADVGKLDSVQQTTAAAKLATDSIQADLRTEKIERWLRPSDPSTNANHARELRHEGTGAWLLESPVFQEWHSGSRRYLWLHGLAGCGKTVLSATVLDHLAKGNDRRILSFFFDFSDTAKQTVDAMLRSLAFQLYRGRAGSAGVLDASFQAHQDGRDQLATKTLSDVLFKMLAVQKKVSIVLDALDESRTRADLLLWIKDVVSRPELGHVQLICTGRPEAEFLRDIPSLIGEGNSLELNKQAVNADIRSYVAAQLSQRREFRDKPLSQDLLELIQSKVGDGAGGILVTVVHAAGKELHLVHFSVKEYLLRDERFNITIASIPIARTCLTYLTDINGNHEEIKRDFPMARFAAEVWTYYATFAQASENMVQTTVRFLEEEVTFQRWARLYQSDRAWDDDPGPPLGSRLYYACFAGLVTPAQILISKGADVNGQGGFYGNALQAASSRGEQEIAKLLLDKGANVNAHGGFYGNALQAASSEGHQEIVKLFEKRGVDPSQDDNNAAQRGRHFYTMLQDLRDSPFRGMGLPSREEIDAVLKVQKKEDSSVAAKIQGKQTNPSSAHSGEPHGSPPWAVRGGEGSADGAGPGGQMRLELGRYATHVDAALGLTRHWTLNKLQSMAVLLPAASLDERGTRLQEEGGRQHFQYVGGEGGTRKSVVIHAIKDMFRLKSGLHTLLLTSASGNAAALIGGVTLHSATNIGFEGKNEVARNVSEEEKLRWKNMVMLIVDEISRVGGLTLAALGSRLRQYRDDQHRPFGGMIGIPMVMFSGDLFQFDPALQTSLLLPTPRDRGGQRPESTARHLAAHKLFLQFTAVVILREQVRAAGCPRLRGFLRRLRNGEQTELDFQRLCHRLYTPSCKSSFVDGLRAITPLNQDRWDLNMAAVVQWARAHGKHISVFAAKHDTESGKRLSTQELCHVLRHGDDSQLPTLIRY</sequence>
<feature type="region of interest" description="Disordered" evidence="4">
    <location>
        <begin position="801"/>
        <end position="845"/>
    </location>
</feature>
<feature type="compositionally biased region" description="Gly residues" evidence="4">
    <location>
        <begin position="833"/>
        <end position="845"/>
    </location>
</feature>
<dbReference type="GO" id="GO:0005524">
    <property type="term" value="F:ATP binding"/>
    <property type="evidence" value="ECO:0007669"/>
    <property type="project" value="UniProtKB-KW"/>
</dbReference>
<dbReference type="AlphaFoldDB" id="Q2H647"/>
<dbReference type="InterPro" id="IPR002110">
    <property type="entry name" value="Ankyrin_rpt"/>
</dbReference>
<dbReference type="GO" id="GO:0016887">
    <property type="term" value="F:ATP hydrolysis activity"/>
    <property type="evidence" value="ECO:0007669"/>
    <property type="project" value="RHEA"/>
</dbReference>
<keyword evidence="1" id="KW-0677">Repeat</keyword>
<dbReference type="HOGENOM" id="CLU_271900_0_0_1"/>
<dbReference type="InterPro" id="IPR035994">
    <property type="entry name" value="Nucleoside_phosphorylase_sf"/>
</dbReference>
<dbReference type="EMBL" id="CH408031">
    <property type="protein sequence ID" value="EAQ89249.1"/>
    <property type="molecule type" value="Genomic_DNA"/>
</dbReference>
<reference evidence="7" key="1">
    <citation type="journal article" date="2015" name="Genome Announc.">
        <title>Draft genome sequence of the cellulolytic fungus Chaetomium globosum.</title>
        <authorList>
            <person name="Cuomo C.A."/>
            <person name="Untereiner W.A."/>
            <person name="Ma L.-J."/>
            <person name="Grabherr M."/>
            <person name="Birren B.W."/>
        </authorList>
    </citation>
    <scope>NUCLEOTIDE SEQUENCE [LARGE SCALE GENOMIC DNA]</scope>
    <source>
        <strain evidence="7">ATCC 6205 / CBS 148.51 / DSM 1962 / NBRC 6347 / NRRL 1970</strain>
    </source>
</reference>
<dbReference type="PROSITE" id="PS50837">
    <property type="entry name" value="NACHT"/>
    <property type="match status" value="1"/>
</dbReference>
<evidence type="ECO:0000256" key="3">
    <source>
        <dbReference type="RuleBase" id="RU363044"/>
    </source>
</evidence>
<evidence type="ECO:0000256" key="1">
    <source>
        <dbReference type="ARBA" id="ARBA00022737"/>
    </source>
</evidence>
<protein>
    <recommendedName>
        <fullName evidence="3">ATP-dependent DNA helicase</fullName>
        <ecNumber evidence="3">5.6.2.3</ecNumber>
    </recommendedName>
</protein>
<keyword evidence="3" id="KW-0547">Nucleotide-binding</keyword>
<dbReference type="EC" id="5.6.2.3" evidence="3"/>